<evidence type="ECO:0000256" key="2">
    <source>
        <dbReference type="ARBA" id="ARBA00006479"/>
    </source>
</evidence>
<dbReference type="Gene3D" id="3.30.420.40">
    <property type="match status" value="2"/>
</dbReference>
<dbReference type="Gene3D" id="1.10.10.10">
    <property type="entry name" value="Winged helix-like DNA-binding domain superfamily/Winged helix DNA-binding domain"/>
    <property type="match status" value="1"/>
</dbReference>
<evidence type="ECO:0000313" key="4">
    <source>
        <dbReference type="EMBL" id="MFC5406384.1"/>
    </source>
</evidence>
<evidence type="ECO:0000256" key="1">
    <source>
        <dbReference type="ARBA" id="ARBA00002486"/>
    </source>
</evidence>
<keyword evidence="3" id="KW-0119">Carbohydrate metabolism</keyword>
<dbReference type="PANTHER" id="PTHR18964:SF149">
    <property type="entry name" value="BIFUNCTIONAL UDP-N-ACETYLGLUCOSAMINE 2-EPIMERASE_N-ACETYLMANNOSAMINE KINASE"/>
    <property type="match status" value="1"/>
</dbReference>
<dbReference type="SUPFAM" id="SSF53067">
    <property type="entry name" value="Actin-like ATPase domain"/>
    <property type="match status" value="1"/>
</dbReference>
<keyword evidence="5" id="KW-1185">Reference proteome</keyword>
<organism evidence="4 5">
    <name type="scientific">Cohnella soli</name>
    <dbReference type="NCBI Taxonomy" id="425005"/>
    <lineage>
        <taxon>Bacteria</taxon>
        <taxon>Bacillati</taxon>
        <taxon>Bacillota</taxon>
        <taxon>Bacilli</taxon>
        <taxon>Bacillales</taxon>
        <taxon>Paenibacillaceae</taxon>
        <taxon>Cohnella</taxon>
    </lineage>
</organism>
<evidence type="ECO:0000313" key="5">
    <source>
        <dbReference type="Proteomes" id="UP001596113"/>
    </source>
</evidence>
<dbReference type="SUPFAM" id="SSF46785">
    <property type="entry name" value="Winged helix' DNA-binding domain"/>
    <property type="match status" value="1"/>
</dbReference>
<evidence type="ECO:0000256" key="3">
    <source>
        <dbReference type="ARBA" id="ARBA00022629"/>
    </source>
</evidence>
<sequence>MAKRSADQKLVRMTNQNLILSTLRASESATRSSLSKALQLSVPSVCANVDQLIEFGIVREVGEETSSVGRKAKLLKMNFGFGYLVSIDLSNPCVTIALSDLEPKVVHEVKFDLELFELEQLSELLLVNVEQLLTLAGVQPGRLLSISVSVPGIVDSERGVAECGSYLTPLGRVDFRALFMSKYDVPVLVQKDIDAAVIAERNFGAGKETDNAVFVSADVGVGLGILLGGALFKGSRHAAGELCKFVMDRESTEDGERLVDLVSAKALVQAVQREIRSGAASQAVTEAGGSIDAIDFNAVIRATLAGDELCVRIVQECARIMGIAVSNILLLLDLECVILGGGFVSLGETYTATLAAEARKHVPNAPRIVTTKLKNKAVLMGGLSLALESTFEEVLERQEKAQ</sequence>
<comment type="similarity">
    <text evidence="2">Belongs to the ROK (NagC/XylR) family.</text>
</comment>
<accession>A0ABW0I0N0</accession>
<dbReference type="InterPro" id="IPR036390">
    <property type="entry name" value="WH_DNA-bd_sf"/>
</dbReference>
<gene>
    <name evidence="4" type="ORF">ACFPOF_26940</name>
</gene>
<dbReference type="EMBL" id="JBHSMI010000052">
    <property type="protein sequence ID" value="MFC5406384.1"/>
    <property type="molecule type" value="Genomic_DNA"/>
</dbReference>
<dbReference type="RefSeq" id="WP_378138461.1">
    <property type="nucleotide sequence ID" value="NZ_JBHSMI010000052.1"/>
</dbReference>
<dbReference type="Pfam" id="PF00480">
    <property type="entry name" value="ROK"/>
    <property type="match status" value="1"/>
</dbReference>
<dbReference type="PANTHER" id="PTHR18964">
    <property type="entry name" value="ROK (REPRESSOR, ORF, KINASE) FAMILY"/>
    <property type="match status" value="1"/>
</dbReference>
<comment type="function">
    <text evidence="1">Transcriptional repressor of xylose-utilizing enzymes.</text>
</comment>
<reference evidence="5" key="1">
    <citation type="journal article" date="2019" name="Int. J. Syst. Evol. Microbiol.">
        <title>The Global Catalogue of Microorganisms (GCM) 10K type strain sequencing project: providing services to taxonomists for standard genome sequencing and annotation.</title>
        <authorList>
            <consortium name="The Broad Institute Genomics Platform"/>
            <consortium name="The Broad Institute Genome Sequencing Center for Infectious Disease"/>
            <person name="Wu L."/>
            <person name="Ma J."/>
        </authorList>
    </citation>
    <scope>NUCLEOTIDE SEQUENCE [LARGE SCALE GENOMIC DNA]</scope>
    <source>
        <strain evidence="5">CGMCC 1.18575</strain>
    </source>
</reference>
<proteinExistence type="inferred from homology"/>
<dbReference type="Proteomes" id="UP001596113">
    <property type="component" value="Unassembled WGS sequence"/>
</dbReference>
<protein>
    <submittedName>
        <fullName evidence="4">ROK family protein</fullName>
    </submittedName>
</protein>
<comment type="caution">
    <text evidence="4">The sequence shown here is derived from an EMBL/GenBank/DDBJ whole genome shotgun (WGS) entry which is preliminary data.</text>
</comment>
<dbReference type="InterPro" id="IPR036388">
    <property type="entry name" value="WH-like_DNA-bd_sf"/>
</dbReference>
<dbReference type="InterPro" id="IPR043129">
    <property type="entry name" value="ATPase_NBD"/>
</dbReference>
<dbReference type="InterPro" id="IPR000600">
    <property type="entry name" value="ROK"/>
</dbReference>
<keyword evidence="3" id="KW-0859">Xylose metabolism</keyword>
<name>A0ABW0I0N0_9BACL</name>